<sequence>MVTNPVFSANTASLIDLSNLSKVKYSLNNVDFTAIDQYSFGHLLYKSMVVNTTNGSFATPLNLGDGSGLIDIDDATGYAFVASVQKIANGELTTGFSVYKDKALVYQSDFKYGRSISFPVIYNIKNDVVTFYQYFGFDTQTNIDGYYTLNLKTKELKLIDVSSSSYAGTDYQLKDGSVFSVRMDGVYKLTTVN</sequence>
<accession>A0A1H8QSR1</accession>
<dbReference type="AlphaFoldDB" id="A0A1H8QSR1"/>
<evidence type="ECO:0000313" key="2">
    <source>
        <dbReference type="Proteomes" id="UP000198942"/>
    </source>
</evidence>
<dbReference type="Proteomes" id="UP000198942">
    <property type="component" value="Unassembled WGS sequence"/>
</dbReference>
<dbReference type="STRING" id="551995.SAMN05192574_109119"/>
<name>A0A1H8QSR1_9SPHI</name>
<keyword evidence="2" id="KW-1185">Reference proteome</keyword>
<evidence type="ECO:0000313" key="1">
    <source>
        <dbReference type="EMBL" id="SEO56884.1"/>
    </source>
</evidence>
<organism evidence="1 2">
    <name type="scientific">Mucilaginibacter gossypiicola</name>
    <dbReference type="NCBI Taxonomy" id="551995"/>
    <lineage>
        <taxon>Bacteria</taxon>
        <taxon>Pseudomonadati</taxon>
        <taxon>Bacteroidota</taxon>
        <taxon>Sphingobacteriia</taxon>
        <taxon>Sphingobacteriales</taxon>
        <taxon>Sphingobacteriaceae</taxon>
        <taxon>Mucilaginibacter</taxon>
    </lineage>
</organism>
<gene>
    <name evidence="1" type="ORF">SAMN05192574_109119</name>
</gene>
<dbReference type="EMBL" id="FOCL01000009">
    <property type="protein sequence ID" value="SEO56884.1"/>
    <property type="molecule type" value="Genomic_DNA"/>
</dbReference>
<protein>
    <submittedName>
        <fullName evidence="1">Uncharacterized protein</fullName>
    </submittedName>
</protein>
<proteinExistence type="predicted"/>
<reference evidence="2" key="1">
    <citation type="submission" date="2016-10" db="EMBL/GenBank/DDBJ databases">
        <authorList>
            <person name="Varghese N."/>
            <person name="Submissions S."/>
        </authorList>
    </citation>
    <scope>NUCLEOTIDE SEQUENCE [LARGE SCALE GENOMIC DNA]</scope>
    <source>
        <strain evidence="2">Gh-48</strain>
    </source>
</reference>